<feature type="transmembrane region" description="Helical" evidence="3">
    <location>
        <begin position="330"/>
        <end position="348"/>
    </location>
</feature>
<dbReference type="PROSITE" id="PS50112">
    <property type="entry name" value="PAS"/>
    <property type="match status" value="1"/>
</dbReference>
<dbReference type="InterPro" id="IPR035965">
    <property type="entry name" value="PAS-like_dom_sf"/>
</dbReference>
<name>A0AAD2G6S8_9STRA</name>
<reference evidence="5" key="1">
    <citation type="submission" date="2023-08" db="EMBL/GenBank/DDBJ databases">
        <authorList>
            <person name="Audoor S."/>
            <person name="Bilcke G."/>
        </authorList>
    </citation>
    <scope>NUCLEOTIDE SEQUENCE</scope>
</reference>
<dbReference type="EMBL" id="CAKOGP040002202">
    <property type="protein sequence ID" value="CAJ1964791.1"/>
    <property type="molecule type" value="Genomic_DNA"/>
</dbReference>
<evidence type="ECO:0000256" key="1">
    <source>
        <dbReference type="PROSITE-ProRule" id="PRU00023"/>
    </source>
</evidence>
<dbReference type="CDD" id="cd00130">
    <property type="entry name" value="PAS"/>
    <property type="match status" value="1"/>
</dbReference>
<gene>
    <name evidence="5" type="ORF">CYCCA115_LOCUS20795</name>
</gene>
<feature type="compositionally biased region" description="Acidic residues" evidence="2">
    <location>
        <begin position="18"/>
        <end position="29"/>
    </location>
</feature>
<feature type="transmembrane region" description="Helical" evidence="3">
    <location>
        <begin position="584"/>
        <end position="602"/>
    </location>
</feature>
<feature type="transmembrane region" description="Helical" evidence="3">
    <location>
        <begin position="304"/>
        <end position="324"/>
    </location>
</feature>
<evidence type="ECO:0000259" key="4">
    <source>
        <dbReference type="PROSITE" id="PS50112"/>
    </source>
</evidence>
<comment type="caution">
    <text evidence="5">The sequence shown here is derived from an EMBL/GenBank/DDBJ whole genome shotgun (WGS) entry which is preliminary data.</text>
</comment>
<keyword evidence="3" id="KW-0812">Transmembrane</keyword>
<dbReference type="SUPFAM" id="SSF48403">
    <property type="entry name" value="Ankyrin repeat"/>
    <property type="match status" value="1"/>
</dbReference>
<feature type="transmembrane region" description="Helical" evidence="3">
    <location>
        <begin position="778"/>
        <end position="798"/>
    </location>
</feature>
<dbReference type="Proteomes" id="UP001295423">
    <property type="component" value="Unassembled WGS sequence"/>
</dbReference>
<feature type="transmembrane region" description="Helical" evidence="3">
    <location>
        <begin position="697"/>
        <end position="718"/>
    </location>
</feature>
<dbReference type="Gene3D" id="3.30.450.20">
    <property type="entry name" value="PAS domain"/>
    <property type="match status" value="2"/>
</dbReference>
<protein>
    <recommendedName>
        <fullName evidence="4">PAS domain-containing protein</fullName>
    </recommendedName>
</protein>
<proteinExistence type="predicted"/>
<evidence type="ECO:0000256" key="3">
    <source>
        <dbReference type="SAM" id="Phobius"/>
    </source>
</evidence>
<feature type="transmembrane region" description="Helical" evidence="3">
    <location>
        <begin position="398"/>
        <end position="420"/>
    </location>
</feature>
<dbReference type="SMART" id="SM00248">
    <property type="entry name" value="ANK"/>
    <property type="match status" value="2"/>
</dbReference>
<feature type="region of interest" description="Disordered" evidence="2">
    <location>
        <begin position="165"/>
        <end position="206"/>
    </location>
</feature>
<feature type="transmembrane region" description="Helical" evidence="3">
    <location>
        <begin position="538"/>
        <end position="556"/>
    </location>
</feature>
<feature type="region of interest" description="Disordered" evidence="2">
    <location>
        <begin position="241"/>
        <end position="263"/>
    </location>
</feature>
<feature type="compositionally biased region" description="Polar residues" evidence="2">
    <location>
        <begin position="30"/>
        <end position="48"/>
    </location>
</feature>
<dbReference type="Gene3D" id="1.25.40.20">
    <property type="entry name" value="Ankyrin repeat-containing domain"/>
    <property type="match status" value="1"/>
</dbReference>
<dbReference type="InterPro" id="IPR002110">
    <property type="entry name" value="Ankyrin_rpt"/>
</dbReference>
<dbReference type="InterPro" id="IPR010640">
    <property type="entry name" value="Low_temperature_requirement_A"/>
</dbReference>
<dbReference type="PANTHER" id="PTHR36840:SF1">
    <property type="entry name" value="BLL5714 PROTEIN"/>
    <property type="match status" value="1"/>
</dbReference>
<evidence type="ECO:0000256" key="2">
    <source>
        <dbReference type="SAM" id="MobiDB-lite"/>
    </source>
</evidence>
<keyword evidence="1" id="KW-0040">ANK repeat</keyword>
<keyword evidence="3" id="KW-1133">Transmembrane helix</keyword>
<dbReference type="SMART" id="SM00091">
    <property type="entry name" value="PAS"/>
    <property type="match status" value="2"/>
</dbReference>
<dbReference type="InterPro" id="IPR000014">
    <property type="entry name" value="PAS"/>
</dbReference>
<dbReference type="PANTHER" id="PTHR36840">
    <property type="entry name" value="BLL5714 PROTEIN"/>
    <property type="match status" value="1"/>
</dbReference>
<dbReference type="NCBIfam" id="TIGR00229">
    <property type="entry name" value="sensory_box"/>
    <property type="match status" value="1"/>
</dbReference>
<feature type="repeat" description="ANK" evidence="1">
    <location>
        <begin position="1070"/>
        <end position="1102"/>
    </location>
</feature>
<dbReference type="Pfam" id="PF13426">
    <property type="entry name" value="PAS_9"/>
    <property type="match status" value="2"/>
</dbReference>
<feature type="transmembrane region" description="Helical" evidence="3">
    <location>
        <begin position="608"/>
        <end position="628"/>
    </location>
</feature>
<feature type="region of interest" description="Disordered" evidence="2">
    <location>
        <begin position="1"/>
        <end position="107"/>
    </location>
</feature>
<dbReference type="PROSITE" id="PS50088">
    <property type="entry name" value="ANK_REPEAT"/>
    <property type="match status" value="1"/>
</dbReference>
<feature type="compositionally biased region" description="Basic and acidic residues" evidence="2">
    <location>
        <begin position="181"/>
        <end position="206"/>
    </location>
</feature>
<keyword evidence="6" id="KW-1185">Reference proteome</keyword>
<feature type="transmembrane region" description="Helical" evidence="3">
    <location>
        <begin position="649"/>
        <end position="677"/>
    </location>
</feature>
<feature type="compositionally biased region" description="Basic and acidic residues" evidence="2">
    <location>
        <begin position="74"/>
        <end position="87"/>
    </location>
</feature>
<evidence type="ECO:0000313" key="6">
    <source>
        <dbReference type="Proteomes" id="UP001295423"/>
    </source>
</evidence>
<keyword evidence="3" id="KW-0472">Membrane</keyword>
<evidence type="ECO:0000313" key="5">
    <source>
        <dbReference type="EMBL" id="CAJ1964791.1"/>
    </source>
</evidence>
<dbReference type="PROSITE" id="PS50297">
    <property type="entry name" value="ANK_REP_REGION"/>
    <property type="match status" value="1"/>
</dbReference>
<feature type="domain" description="PAS" evidence="4">
    <location>
        <begin position="870"/>
        <end position="899"/>
    </location>
</feature>
<feature type="region of interest" description="Disordered" evidence="2">
    <location>
        <begin position="1009"/>
        <end position="1043"/>
    </location>
</feature>
<dbReference type="AlphaFoldDB" id="A0AAD2G6S8"/>
<dbReference type="InterPro" id="IPR036770">
    <property type="entry name" value="Ankyrin_rpt-contain_sf"/>
</dbReference>
<dbReference type="SUPFAM" id="SSF55785">
    <property type="entry name" value="PYP-like sensor domain (PAS domain)"/>
    <property type="match status" value="2"/>
</dbReference>
<feature type="compositionally biased region" description="Basic residues" evidence="2">
    <location>
        <begin position="49"/>
        <end position="63"/>
    </location>
</feature>
<feature type="compositionally biased region" description="Basic and acidic residues" evidence="2">
    <location>
        <begin position="1009"/>
        <end position="1018"/>
    </location>
</feature>
<sequence>MPLNHGFPSSGMFLPDINENDETITDDLEGQQNAVSSPTRQQPLSPMRQQHRPRSGGTRRRSSRLSAVGSGGPRRRDSRLNNTDLRRQSTTSSSGHRASISSVTSDHTLSEMMHHEDESPANYRDYLRAQRNLRSSFRAPPLPVYGDTANDSFDFSSGTLKYQHRESSAVNMDSIPFDNSGRSDRIDDHSVASQEERRREKERDDAYRQNVRNLAVAGRRGSMMGGDTMLWEQLLETEEDLDNEEEKLLEEGDENRDEEQVLDDSQKYTIPHHKTTAVPWYTPPMQRVFYGKPQVLPHVNWGDLFFDLFFVAAAYNLGVLLISSMNDTEWVQGMIYFIAIFGAMYQTWYHDLTFSSRYTVLDHFHRLVWGLKFFSVGVAIIFITPLNLMKDPKSIEMLFFILAVFLESLINLGLNLEIYFKAIGDRTPIKKHSKRMMLIEDLPTLFFYSIALVVATLAYFDIPIFGKKNSGGDDYGNRMLAGGSDVECSSGGRLLLSRMLGASDIACPSGEGYRKLAAADDDDGCTCHTGILLSNDDLPIVFVAVAYLFSIIFSFLRQLSLASEEKDIRDRFVPNNLDYVIHRYGEWIMLMIGEGVLSLLIVETTESIEYFVVSCFGVLTVMGIHVLVFESQPSTSHGHAIYRSLKGQLVFNILVQTLSLGLIAFGVCFKIMLTTIVSNNSYESRRLAATPAVSVEATATLFSGSLAIVLISLEFMLANHKGAKGTYKRLFKSRDRGEEGIVKKYNKALILLILFKIVLIFFTITLSQWERSLTEVSMIAFTVVVAMSISRIVGWGMVHKEDEIRQMLQSIRRAPRRLVSKSFQQTPKSFRRKTSTILNLFTKSTRVSSGTFDTPPDVSMELLIHKEVWDTSDETIIVIDRSGTIHYVNTAAVNKFGYSVPSEILGNNVSLLLRDTKYENDPLGLQKLGESSRPPKMLGQEHAIHGKRTDGTTFQCMIGLKPVPRSEMMSGFVRDVSNRVALETSDMENEIKLVNDIDGIKVRPIKVADEQKHPHLPKDVAQSSNVSPKSKGGDDSNLPELMDAASRGDSYGIKVLAAQGDIDVNKSDSDGRTAIHLAVSGGFDSAVEVLCEAGANVNIVDGSNRRPIDLVDEQKHPHLRAILQKHGAQPSKANLKSKGGDDLFEDAFDAIVISDFDGVIQKVNNTALEVFAFTMKEDLLGKEISFVCPDVGSNSNAQSNTKARRKDGSEFLCMVVSKRNEHSKLVTRWIRDMGVFDERQTIGQRRSDDSEHEYKA</sequence>
<feature type="transmembrane region" description="Helical" evidence="3">
    <location>
        <begin position="441"/>
        <end position="460"/>
    </location>
</feature>
<feature type="transmembrane region" description="Helical" evidence="3">
    <location>
        <begin position="369"/>
        <end position="386"/>
    </location>
</feature>
<organism evidence="5 6">
    <name type="scientific">Cylindrotheca closterium</name>
    <dbReference type="NCBI Taxonomy" id="2856"/>
    <lineage>
        <taxon>Eukaryota</taxon>
        <taxon>Sar</taxon>
        <taxon>Stramenopiles</taxon>
        <taxon>Ochrophyta</taxon>
        <taxon>Bacillariophyta</taxon>
        <taxon>Bacillariophyceae</taxon>
        <taxon>Bacillariophycidae</taxon>
        <taxon>Bacillariales</taxon>
        <taxon>Bacillariaceae</taxon>
        <taxon>Cylindrotheca</taxon>
    </lineage>
</organism>
<feature type="compositionally biased region" description="Acidic residues" evidence="2">
    <location>
        <begin position="241"/>
        <end position="262"/>
    </location>
</feature>
<dbReference type="Pfam" id="PF12796">
    <property type="entry name" value="Ank_2"/>
    <property type="match status" value="1"/>
</dbReference>
<feature type="transmembrane region" description="Helical" evidence="3">
    <location>
        <begin position="748"/>
        <end position="766"/>
    </location>
</feature>
<feature type="compositionally biased region" description="Polar residues" evidence="2">
    <location>
        <begin position="88"/>
        <end position="107"/>
    </location>
</feature>
<accession>A0AAD2G6S8</accession>